<keyword evidence="5" id="KW-0804">Transcription</keyword>
<dbReference type="PANTHER" id="PTHR11267:SF198">
    <property type="entry name" value="T-BOX TRANSCRIPTION FACTOR TBX6L"/>
    <property type="match status" value="1"/>
</dbReference>
<dbReference type="Pfam" id="PF00907">
    <property type="entry name" value="T-box"/>
    <property type="match status" value="1"/>
</dbReference>
<dbReference type="GO" id="GO:0000981">
    <property type="term" value="F:DNA-binding transcription factor activity, RNA polymerase II-specific"/>
    <property type="evidence" value="ECO:0007669"/>
    <property type="project" value="TreeGrafter"/>
</dbReference>
<dbReference type="GO" id="GO:0000785">
    <property type="term" value="C:chromatin"/>
    <property type="evidence" value="ECO:0007669"/>
    <property type="project" value="TreeGrafter"/>
</dbReference>
<evidence type="ECO:0000256" key="6">
    <source>
        <dbReference type="ARBA" id="ARBA00023242"/>
    </source>
</evidence>
<dbReference type="InterPro" id="IPR036960">
    <property type="entry name" value="T-box_sf"/>
</dbReference>
<organism evidence="10 11">
    <name type="scientific">Calicophoron daubneyi</name>
    <name type="common">Rumen fluke</name>
    <name type="synonym">Paramphistomum daubneyi</name>
    <dbReference type="NCBI Taxonomy" id="300641"/>
    <lineage>
        <taxon>Eukaryota</taxon>
        <taxon>Metazoa</taxon>
        <taxon>Spiralia</taxon>
        <taxon>Lophotrochozoa</taxon>
        <taxon>Platyhelminthes</taxon>
        <taxon>Trematoda</taxon>
        <taxon>Digenea</taxon>
        <taxon>Plagiorchiida</taxon>
        <taxon>Pronocephalata</taxon>
        <taxon>Paramphistomoidea</taxon>
        <taxon>Paramphistomidae</taxon>
        <taxon>Calicophoron</taxon>
    </lineage>
</organism>
<feature type="region of interest" description="Disordered" evidence="8">
    <location>
        <begin position="567"/>
        <end position="588"/>
    </location>
</feature>
<accession>A0AAV2TZH7</accession>
<dbReference type="PROSITE" id="PS01283">
    <property type="entry name" value="TBOX_1"/>
    <property type="match status" value="1"/>
</dbReference>
<dbReference type="Proteomes" id="UP001497525">
    <property type="component" value="Unassembled WGS sequence"/>
</dbReference>
<name>A0AAV2TZH7_CALDB</name>
<feature type="region of interest" description="Disordered" evidence="8">
    <location>
        <begin position="139"/>
        <end position="158"/>
    </location>
</feature>
<evidence type="ECO:0000259" key="9">
    <source>
        <dbReference type="PROSITE" id="PS50252"/>
    </source>
</evidence>
<dbReference type="InterPro" id="IPR046360">
    <property type="entry name" value="T-box_DNA-bd"/>
</dbReference>
<dbReference type="GO" id="GO:0001708">
    <property type="term" value="P:cell fate specification"/>
    <property type="evidence" value="ECO:0007669"/>
    <property type="project" value="TreeGrafter"/>
</dbReference>
<dbReference type="PANTHER" id="PTHR11267">
    <property type="entry name" value="T-BOX PROTEIN-RELATED"/>
    <property type="match status" value="1"/>
</dbReference>
<dbReference type="EMBL" id="CAXLJL010000933">
    <property type="protein sequence ID" value="CAL5141711.1"/>
    <property type="molecule type" value="Genomic_DNA"/>
</dbReference>
<keyword evidence="2" id="KW-0217">Developmental protein</keyword>
<evidence type="ECO:0000256" key="1">
    <source>
        <dbReference type="ARBA" id="ARBA00004123"/>
    </source>
</evidence>
<evidence type="ECO:0000256" key="4">
    <source>
        <dbReference type="ARBA" id="ARBA00023125"/>
    </source>
</evidence>
<feature type="compositionally biased region" description="Basic and acidic residues" evidence="8">
    <location>
        <begin position="836"/>
        <end position="857"/>
    </location>
</feature>
<reference evidence="10" key="1">
    <citation type="submission" date="2024-06" db="EMBL/GenBank/DDBJ databases">
        <authorList>
            <person name="Liu X."/>
            <person name="Lenzi L."/>
            <person name="Haldenby T S."/>
            <person name="Uol C."/>
        </authorList>
    </citation>
    <scope>NUCLEOTIDE SEQUENCE</scope>
</reference>
<keyword evidence="3" id="KW-0805">Transcription regulation</keyword>
<dbReference type="PRINTS" id="PR00937">
    <property type="entry name" value="TBOX"/>
</dbReference>
<evidence type="ECO:0000313" key="10">
    <source>
        <dbReference type="EMBL" id="CAL5141711.1"/>
    </source>
</evidence>
<keyword evidence="4 7" id="KW-0238">DNA-binding</keyword>
<comment type="subcellular location">
    <subcellularLocation>
        <location evidence="1 7">Nucleus</location>
    </subcellularLocation>
</comment>
<dbReference type="GO" id="GO:0045893">
    <property type="term" value="P:positive regulation of DNA-templated transcription"/>
    <property type="evidence" value="ECO:0007669"/>
    <property type="project" value="InterPro"/>
</dbReference>
<evidence type="ECO:0000256" key="2">
    <source>
        <dbReference type="ARBA" id="ARBA00022473"/>
    </source>
</evidence>
<sequence>MLMNQASPTNSLKLGRLPTSLKASASVPINSNAISNPGVSTDEPQFRHLNSPTSDPLTHSFTQDNHSGRAEKTYSEFPYQEYGRNNSGQNRTSMFNNLGAEQLNVMVNALSMAATQYLIGNSQAPGPDASFPMKIHPENEHTEFPSLNSVASNREQDPSERKKLFGASEFVNDFRKNSEAFTNGDINTGPINCPRPPASSVLEVYNAYRSGSLPPLPCLPPHLPNVTPKLPPWNGCPSLVRLSSTFTPYLSSPTRAGSRMPQNDKVFSSFVERVHKEEEMTRLKDSPRAELMEAELWQSFHTMTTEMVITKSGRRMFPSFKVRVSGLDRNSKYIMLLDLIGRDDHRYKFHNGKWTVAGKADPEPLRKPYIHPDSPSTGEEWMHKPISFHKLKLTNNVTERQPFQAVLNSMHKYVPRFHIVRADHLNKVNFCDFVTFVFDETEFIAVTAYQNERITQLKIDNNPFAKGFRDNGTGRREKKRQRVQYGGSIHSGEFLEEAEETPPSYGSCMSVNDGTEGDYNPLSAAHSPKDHLMNPDHFQRNLIRGPLTAPAHPLIGGERLRNAECTPLSFTNEPPKPQSLDPDQNNNLDITKRTRISNDWSRRGKWLGECENNGALHSARTQHTVHHCPNTCPSPSSLLWKNLPFGNKLSKLGPPPPSEAAKWMGLNPSIFDLSLSGQTQLHHVASTNDIRTDEGAGNTTFNRCNPHLPNFLAVPVDLVSSSPLWNNFKMPMTSDAAISALAALSAFAGNMNKMGGSKKSNTNDEISGSVGEDGNETDQLDPSTQTLPPSADQNATPSTCSIPCWKMQSPDDLECSPRSRHSSANNTEEGVEEETAPERDNTRIKRKFPSDKEDTQTPRRLKSATKNFTISCLLDNFKTDESDDEQNSDKQ</sequence>
<evidence type="ECO:0000256" key="8">
    <source>
        <dbReference type="SAM" id="MobiDB-lite"/>
    </source>
</evidence>
<dbReference type="InterPro" id="IPR018186">
    <property type="entry name" value="TF_T-box_CS"/>
</dbReference>
<dbReference type="GO" id="GO:0000978">
    <property type="term" value="F:RNA polymerase II cis-regulatory region sequence-specific DNA binding"/>
    <property type="evidence" value="ECO:0007669"/>
    <property type="project" value="InterPro"/>
</dbReference>
<feature type="compositionally biased region" description="Polar residues" evidence="8">
    <location>
        <begin position="780"/>
        <end position="801"/>
    </location>
</feature>
<gene>
    <name evidence="10" type="ORF">CDAUBV1_LOCUS17036</name>
</gene>
<dbReference type="AlphaFoldDB" id="A0AAV2TZH7"/>
<proteinExistence type="predicted"/>
<dbReference type="SMART" id="SM00425">
    <property type="entry name" value="TBOX"/>
    <property type="match status" value="1"/>
</dbReference>
<evidence type="ECO:0000256" key="7">
    <source>
        <dbReference type="PROSITE-ProRule" id="PRU00201"/>
    </source>
</evidence>
<evidence type="ECO:0000256" key="3">
    <source>
        <dbReference type="ARBA" id="ARBA00023015"/>
    </source>
</evidence>
<dbReference type="PROSITE" id="PS50252">
    <property type="entry name" value="TBOX_3"/>
    <property type="match status" value="1"/>
</dbReference>
<dbReference type="SUPFAM" id="SSF49417">
    <property type="entry name" value="p53-like transcription factors"/>
    <property type="match status" value="1"/>
</dbReference>
<dbReference type="FunFam" id="2.60.40.820:FF:000010">
    <property type="entry name" value="T-box transcription factor TBX6"/>
    <property type="match status" value="1"/>
</dbReference>
<evidence type="ECO:0000313" key="11">
    <source>
        <dbReference type="Proteomes" id="UP001497525"/>
    </source>
</evidence>
<feature type="DNA-binding region" description="T-box" evidence="7">
    <location>
        <begin position="296"/>
        <end position="470"/>
    </location>
</feature>
<feature type="domain" description="T-box" evidence="9">
    <location>
        <begin position="291"/>
        <end position="470"/>
    </location>
</feature>
<dbReference type="Gene3D" id="2.60.40.820">
    <property type="entry name" value="Transcription factor, T-box"/>
    <property type="match status" value="1"/>
</dbReference>
<dbReference type="GO" id="GO:0005634">
    <property type="term" value="C:nucleus"/>
    <property type="evidence" value="ECO:0007669"/>
    <property type="project" value="UniProtKB-SubCell"/>
</dbReference>
<protein>
    <recommendedName>
        <fullName evidence="9">T-box domain-containing protein</fullName>
    </recommendedName>
</protein>
<feature type="region of interest" description="Disordered" evidence="8">
    <location>
        <begin position="754"/>
        <end position="866"/>
    </location>
</feature>
<dbReference type="PROSITE" id="PS01264">
    <property type="entry name" value="TBOX_2"/>
    <property type="match status" value="1"/>
</dbReference>
<evidence type="ECO:0000256" key="5">
    <source>
        <dbReference type="ARBA" id="ARBA00023163"/>
    </source>
</evidence>
<comment type="caution">
    <text evidence="10">The sequence shown here is derived from an EMBL/GenBank/DDBJ whole genome shotgun (WGS) entry which is preliminary data.</text>
</comment>
<dbReference type="InterPro" id="IPR001699">
    <property type="entry name" value="TF_T-box"/>
</dbReference>
<dbReference type="InterPro" id="IPR008967">
    <property type="entry name" value="p53-like_TF_DNA-bd_sf"/>
</dbReference>
<keyword evidence="6 7" id="KW-0539">Nucleus</keyword>